<name>A0A0L0DAR0_THETB</name>
<dbReference type="STRING" id="461836.A0A0L0DAR0"/>
<keyword evidence="5" id="KW-0645">Protease</keyword>
<keyword evidence="5" id="KW-0378">Hydrolase</keyword>
<keyword evidence="5" id="KW-0031">Aminopeptidase</keyword>
<dbReference type="EMBL" id="GL349455">
    <property type="protein sequence ID" value="KNC49427.1"/>
    <property type="molecule type" value="Genomic_DNA"/>
</dbReference>
<dbReference type="GO" id="GO:0008235">
    <property type="term" value="F:metalloexopeptidase activity"/>
    <property type="evidence" value="ECO:0007669"/>
    <property type="project" value="InterPro"/>
</dbReference>
<dbReference type="RefSeq" id="XP_013757850.1">
    <property type="nucleotide sequence ID" value="XM_013902396.1"/>
</dbReference>
<dbReference type="InterPro" id="IPR003137">
    <property type="entry name" value="PA_domain"/>
</dbReference>
<gene>
    <name evidence="5" type="ORF">AMSG_05432</name>
</gene>
<accession>A0A0L0DAR0</accession>
<comment type="similarity">
    <text evidence="2">Belongs to the peptidase M28 family. M28B subfamily.</text>
</comment>
<reference evidence="5 6" key="1">
    <citation type="submission" date="2010-05" db="EMBL/GenBank/DDBJ databases">
        <title>The Genome Sequence of Thecamonas trahens ATCC 50062.</title>
        <authorList>
            <consortium name="The Broad Institute Genome Sequencing Platform"/>
            <person name="Russ C."/>
            <person name="Cuomo C."/>
            <person name="Shea T."/>
            <person name="Young S.K."/>
            <person name="Zeng Q."/>
            <person name="Koehrsen M."/>
            <person name="Haas B."/>
            <person name="Borodovsky M."/>
            <person name="Guigo R."/>
            <person name="Alvarado L."/>
            <person name="Berlin A."/>
            <person name="Bochicchio J."/>
            <person name="Borenstein D."/>
            <person name="Chapman S."/>
            <person name="Chen Z."/>
            <person name="Freedman E."/>
            <person name="Gellesch M."/>
            <person name="Goldberg J."/>
            <person name="Griggs A."/>
            <person name="Gujja S."/>
            <person name="Heilman E."/>
            <person name="Heiman D."/>
            <person name="Hepburn T."/>
            <person name="Howarth C."/>
            <person name="Jen D."/>
            <person name="Larson L."/>
            <person name="Mehta T."/>
            <person name="Park D."/>
            <person name="Pearson M."/>
            <person name="Roberts A."/>
            <person name="Saif S."/>
            <person name="Shenoy N."/>
            <person name="Sisk P."/>
            <person name="Stolte C."/>
            <person name="Sykes S."/>
            <person name="Thomson T."/>
            <person name="Walk T."/>
            <person name="White J."/>
            <person name="Yandava C."/>
            <person name="Burger G."/>
            <person name="Gray M.W."/>
            <person name="Holland P.W.H."/>
            <person name="King N."/>
            <person name="Lang F.B.F."/>
            <person name="Roger A.J."/>
            <person name="Ruiz-Trillo I."/>
            <person name="Lander E."/>
            <person name="Nusbaum C."/>
        </authorList>
    </citation>
    <scope>NUCLEOTIDE SEQUENCE [LARGE SCALE GENOMIC DNA]</scope>
    <source>
        <strain evidence="5 6">ATCC 50062</strain>
    </source>
</reference>
<dbReference type="Gene3D" id="3.40.630.10">
    <property type="entry name" value="Zn peptidases"/>
    <property type="match status" value="1"/>
</dbReference>
<organism evidence="5 6">
    <name type="scientific">Thecamonas trahens ATCC 50062</name>
    <dbReference type="NCBI Taxonomy" id="461836"/>
    <lineage>
        <taxon>Eukaryota</taxon>
        <taxon>Apusozoa</taxon>
        <taxon>Apusomonadida</taxon>
        <taxon>Apusomonadidae</taxon>
        <taxon>Thecamonas</taxon>
    </lineage>
</organism>
<dbReference type="Pfam" id="PF04389">
    <property type="entry name" value="Peptidase_M28"/>
    <property type="match status" value="1"/>
</dbReference>
<evidence type="ECO:0000313" key="6">
    <source>
        <dbReference type="Proteomes" id="UP000054408"/>
    </source>
</evidence>
<evidence type="ECO:0000256" key="1">
    <source>
        <dbReference type="ARBA" id="ARBA00001947"/>
    </source>
</evidence>
<evidence type="ECO:0000259" key="3">
    <source>
        <dbReference type="Pfam" id="PF02225"/>
    </source>
</evidence>
<sequence>MGGADKGVALVSGDEETPLRGAGQAVGVVVAHDKDDDHAPTGAGPAPAGTRAGLADAMVEDEMRTHLTELMAAAVNHPNAAGVPCRSVLNGYNESAEFVRFRLTEGGFADTDIRTFPVEAPVYTQIAVPSLVLDGIELIYGSDFAGVRYSGGNGAQTVNDAPLVVIPSADACNATAYPSTPGAVFVTYSVAGGSCDYASRVMAAEAAGAAAVLLSSSPGSRSLPGSRARPSPWYPGSWLASVPIIGVTDTVYQLIAAKGAAARVTIATNTETVVADTYDVCADVPPPPGVTPSGAIIVMGAHLDSVAEGPGINDDGSGSAVVLQLALAYRKQAAAIRSPHTLRFCWWAAEELGLIGSYQYVAQLQANEPADWDAIELYLNYDMLASPNYVRFVHQANDSIATGTVLRRAEAIEAAYLDAFAAEGLTYELSSMRAGSDFLPFLIADKPTGGLLTGAGGLKTMEQRTIFGGFADAPYDPCYHSPCDTLENIAYDALVQNARVAARVAVRFAQADPLWPSESK</sequence>
<dbReference type="InterPro" id="IPR045175">
    <property type="entry name" value="M28_fam"/>
</dbReference>
<evidence type="ECO:0000256" key="2">
    <source>
        <dbReference type="ARBA" id="ARBA00005634"/>
    </source>
</evidence>
<keyword evidence="6" id="KW-1185">Reference proteome</keyword>
<evidence type="ECO:0000313" key="5">
    <source>
        <dbReference type="EMBL" id="KNC49427.1"/>
    </source>
</evidence>
<dbReference type="Pfam" id="PF02225">
    <property type="entry name" value="PA"/>
    <property type="match status" value="1"/>
</dbReference>
<protein>
    <submittedName>
        <fullName evidence="5">Lipoprotein aminopeptidase lpqL</fullName>
    </submittedName>
</protein>
<dbReference type="InterPro" id="IPR007484">
    <property type="entry name" value="Peptidase_M28"/>
</dbReference>
<evidence type="ECO:0000259" key="4">
    <source>
        <dbReference type="Pfam" id="PF04389"/>
    </source>
</evidence>
<keyword evidence="5" id="KW-0449">Lipoprotein</keyword>
<dbReference type="OrthoDB" id="10013407at2759"/>
<dbReference type="eggNOG" id="KOG2195">
    <property type="taxonomic scope" value="Eukaryota"/>
</dbReference>
<dbReference type="AlphaFoldDB" id="A0A0L0DAR0"/>
<feature type="domain" description="PA" evidence="3">
    <location>
        <begin position="161"/>
        <end position="225"/>
    </location>
</feature>
<feature type="domain" description="Peptidase M28" evidence="4">
    <location>
        <begin position="295"/>
        <end position="504"/>
    </location>
</feature>
<proteinExistence type="inferred from homology"/>
<comment type="cofactor">
    <cofactor evidence="1">
        <name>Zn(2+)</name>
        <dbReference type="ChEBI" id="CHEBI:29105"/>
    </cofactor>
</comment>
<dbReference type="GO" id="GO:0004177">
    <property type="term" value="F:aminopeptidase activity"/>
    <property type="evidence" value="ECO:0007669"/>
    <property type="project" value="UniProtKB-KW"/>
</dbReference>
<dbReference type="SUPFAM" id="SSF53187">
    <property type="entry name" value="Zn-dependent exopeptidases"/>
    <property type="match status" value="1"/>
</dbReference>
<dbReference type="OMA" id="VRFCFWT"/>
<dbReference type="Proteomes" id="UP000054408">
    <property type="component" value="Unassembled WGS sequence"/>
</dbReference>
<dbReference type="PANTHER" id="PTHR12147">
    <property type="entry name" value="METALLOPEPTIDASE M28 FAMILY MEMBER"/>
    <property type="match status" value="1"/>
</dbReference>
<dbReference type="PANTHER" id="PTHR12147:SF26">
    <property type="entry name" value="PEPTIDASE M28 DOMAIN-CONTAINING PROTEIN"/>
    <property type="match status" value="1"/>
</dbReference>
<dbReference type="GO" id="GO:0006508">
    <property type="term" value="P:proteolysis"/>
    <property type="evidence" value="ECO:0007669"/>
    <property type="project" value="InterPro"/>
</dbReference>
<dbReference type="GeneID" id="25564852"/>